<comment type="caution">
    <text evidence="1">The sequence shown here is derived from an EMBL/GenBank/DDBJ whole genome shotgun (WGS) entry which is preliminary data.</text>
</comment>
<organism evidence="1 2">
    <name type="scientific">Paenibacillus solisilvae</name>
    <dbReference type="NCBI Taxonomy" id="2486751"/>
    <lineage>
        <taxon>Bacteria</taxon>
        <taxon>Bacillati</taxon>
        <taxon>Bacillota</taxon>
        <taxon>Bacilli</taxon>
        <taxon>Bacillales</taxon>
        <taxon>Paenibacillaceae</taxon>
        <taxon>Paenibacillus</taxon>
    </lineage>
</organism>
<accession>A0ABW0VSZ6</accession>
<dbReference type="Proteomes" id="UP001596047">
    <property type="component" value="Unassembled WGS sequence"/>
</dbReference>
<gene>
    <name evidence="1" type="ORF">ACFPYJ_07715</name>
</gene>
<proteinExistence type="predicted"/>
<evidence type="ECO:0000313" key="1">
    <source>
        <dbReference type="EMBL" id="MFC5649017.1"/>
    </source>
</evidence>
<sequence>MTKQRNTPYYDMFLLQKSEGNLKPWEEVTEDELIELFIEELIADSLIALIWDIDSKKVTAKRYGWNIKTSTMKPRGSYDELIGGVLAILVKQLQLEINNFKDSGQEHKEFISGLEYAKKVLESNIPISKRAASE</sequence>
<dbReference type="RefSeq" id="WP_379187506.1">
    <property type="nucleotide sequence ID" value="NZ_JBHSOW010000028.1"/>
</dbReference>
<reference evidence="2" key="1">
    <citation type="journal article" date="2019" name="Int. J. Syst. Evol. Microbiol.">
        <title>The Global Catalogue of Microorganisms (GCM) 10K type strain sequencing project: providing services to taxonomists for standard genome sequencing and annotation.</title>
        <authorList>
            <consortium name="The Broad Institute Genomics Platform"/>
            <consortium name="The Broad Institute Genome Sequencing Center for Infectious Disease"/>
            <person name="Wu L."/>
            <person name="Ma J."/>
        </authorList>
    </citation>
    <scope>NUCLEOTIDE SEQUENCE [LARGE SCALE GENOMIC DNA]</scope>
    <source>
        <strain evidence="2">CGMCC 1.3240</strain>
    </source>
</reference>
<dbReference type="EMBL" id="JBHSOW010000028">
    <property type="protein sequence ID" value="MFC5649017.1"/>
    <property type="molecule type" value="Genomic_DNA"/>
</dbReference>
<evidence type="ECO:0000313" key="2">
    <source>
        <dbReference type="Proteomes" id="UP001596047"/>
    </source>
</evidence>
<name>A0ABW0VSZ6_9BACL</name>
<protein>
    <submittedName>
        <fullName evidence="1">Uncharacterized protein</fullName>
    </submittedName>
</protein>
<keyword evidence="2" id="KW-1185">Reference proteome</keyword>